<dbReference type="FunFam" id="2.30.30.140:FF:000018">
    <property type="entry name" value="Serine/threonine-protein kinase 31"/>
    <property type="match status" value="1"/>
</dbReference>
<keyword evidence="3" id="KW-1185">Reference proteome</keyword>
<evidence type="ECO:0000313" key="3">
    <source>
        <dbReference type="Proteomes" id="UP000261620"/>
    </source>
</evidence>
<dbReference type="PANTHER" id="PTHR22948">
    <property type="entry name" value="TUDOR DOMAIN CONTAINING PROTEIN"/>
    <property type="match status" value="1"/>
</dbReference>
<sequence length="173" mass="19667">MGVYKEPSISKNQIEEVYASCIVEPCFFWCQYANAEELDKVSKLSQEAVQTQLDITFPKTLGPGSPCLALFSTDNQWYRALVMERLDDAFHVVFIDYGNETDVAVKNVRPLPESLLDMAPQAFLCSLNGFSDSKGSWDDEFKSQHFHIFYNIIFKFDDYGSYKATSACTNYLG</sequence>
<reference evidence="2" key="2">
    <citation type="submission" date="2025-09" db="UniProtKB">
        <authorList>
            <consortium name="Ensembl"/>
        </authorList>
    </citation>
    <scope>IDENTIFICATION</scope>
</reference>
<dbReference type="Proteomes" id="UP000261620">
    <property type="component" value="Unplaced"/>
</dbReference>
<dbReference type="STRING" id="94237.ENSMMOP00000013298"/>
<dbReference type="Gene3D" id="2.30.30.140">
    <property type="match status" value="1"/>
</dbReference>
<evidence type="ECO:0000313" key="2">
    <source>
        <dbReference type="Ensembl" id="ENSMMOP00000013298.1"/>
    </source>
</evidence>
<dbReference type="InterPro" id="IPR002999">
    <property type="entry name" value="Tudor"/>
</dbReference>
<organism evidence="2 3">
    <name type="scientific">Mola mola</name>
    <name type="common">Ocean sunfish</name>
    <name type="synonym">Tetraodon mola</name>
    <dbReference type="NCBI Taxonomy" id="94237"/>
    <lineage>
        <taxon>Eukaryota</taxon>
        <taxon>Metazoa</taxon>
        <taxon>Chordata</taxon>
        <taxon>Craniata</taxon>
        <taxon>Vertebrata</taxon>
        <taxon>Euteleostomi</taxon>
        <taxon>Actinopterygii</taxon>
        <taxon>Neopterygii</taxon>
        <taxon>Teleostei</taxon>
        <taxon>Neoteleostei</taxon>
        <taxon>Acanthomorphata</taxon>
        <taxon>Eupercaria</taxon>
        <taxon>Tetraodontiformes</taxon>
        <taxon>Molidae</taxon>
        <taxon>Mola</taxon>
    </lineage>
</organism>
<name>A0A3Q3WF60_MOLML</name>
<proteinExistence type="predicted"/>
<dbReference type="PANTHER" id="PTHR22948:SF29">
    <property type="entry name" value="FI02030P-RELATED"/>
    <property type="match status" value="1"/>
</dbReference>
<dbReference type="SMART" id="SM00333">
    <property type="entry name" value="TUDOR"/>
    <property type="match status" value="1"/>
</dbReference>
<dbReference type="AlphaFoldDB" id="A0A3Q3WF60"/>
<dbReference type="Pfam" id="PF00567">
    <property type="entry name" value="TUDOR"/>
    <property type="match status" value="1"/>
</dbReference>
<evidence type="ECO:0000259" key="1">
    <source>
        <dbReference type="PROSITE" id="PS50304"/>
    </source>
</evidence>
<dbReference type="Gene3D" id="2.40.50.90">
    <property type="match status" value="1"/>
</dbReference>
<dbReference type="SUPFAM" id="SSF63748">
    <property type="entry name" value="Tudor/PWWP/MBT"/>
    <property type="match status" value="1"/>
</dbReference>
<dbReference type="InterPro" id="IPR050621">
    <property type="entry name" value="Tudor_domain_containing"/>
</dbReference>
<protein>
    <recommendedName>
        <fullName evidence="1">Tudor domain-containing protein</fullName>
    </recommendedName>
</protein>
<dbReference type="Ensembl" id="ENSMMOT00000013515.1">
    <property type="protein sequence ID" value="ENSMMOP00000013298.1"/>
    <property type="gene ID" value="ENSMMOG00000010208.1"/>
</dbReference>
<dbReference type="PROSITE" id="PS50304">
    <property type="entry name" value="TUDOR"/>
    <property type="match status" value="1"/>
</dbReference>
<dbReference type="OMA" id="VDYGNEC"/>
<dbReference type="InterPro" id="IPR035437">
    <property type="entry name" value="SNase_OB-fold_sf"/>
</dbReference>
<accession>A0A3Q3WF60</accession>
<reference evidence="2" key="1">
    <citation type="submission" date="2025-08" db="UniProtKB">
        <authorList>
            <consortium name="Ensembl"/>
        </authorList>
    </citation>
    <scope>IDENTIFICATION</scope>
</reference>
<feature type="domain" description="Tudor" evidence="1">
    <location>
        <begin position="60"/>
        <end position="118"/>
    </location>
</feature>